<accession>A0A450Y2A6</accession>
<protein>
    <submittedName>
        <fullName evidence="2">Uncharacterized protein</fullName>
    </submittedName>
</protein>
<dbReference type="EMBL" id="CAADFQ010000136">
    <property type="protein sequence ID" value="VFK35673.1"/>
    <property type="molecule type" value="Genomic_DNA"/>
</dbReference>
<organism evidence="2">
    <name type="scientific">Candidatus Kentrum sp. MB</name>
    <dbReference type="NCBI Taxonomy" id="2138164"/>
    <lineage>
        <taxon>Bacteria</taxon>
        <taxon>Pseudomonadati</taxon>
        <taxon>Pseudomonadota</taxon>
        <taxon>Gammaproteobacteria</taxon>
        <taxon>Candidatus Kentrum</taxon>
    </lineage>
</organism>
<gene>
    <name evidence="1" type="ORF">BECKMB1821G_GA0114241_11307</name>
    <name evidence="3" type="ORF">BECKMB1821H_GA0114242_11377</name>
    <name evidence="2" type="ORF">BECKMB1821I_GA0114274_11367</name>
</gene>
<reference evidence="2" key="1">
    <citation type="submission" date="2019-02" db="EMBL/GenBank/DDBJ databases">
        <authorList>
            <person name="Gruber-Vodicka R. H."/>
            <person name="Seah K. B. B."/>
        </authorList>
    </citation>
    <scope>NUCLEOTIDE SEQUENCE</scope>
    <source>
        <strain evidence="1">BECK_BZ197</strain>
        <strain evidence="3">BECK_BZ198</strain>
        <strain evidence="2">BECK_BZ199</strain>
    </source>
</reference>
<dbReference type="AlphaFoldDB" id="A0A450Y2A6"/>
<dbReference type="EMBL" id="CAADGH010000137">
    <property type="protein sequence ID" value="VFK77429.1"/>
    <property type="molecule type" value="Genomic_DNA"/>
</dbReference>
<evidence type="ECO:0000313" key="3">
    <source>
        <dbReference type="EMBL" id="VFK77429.1"/>
    </source>
</evidence>
<dbReference type="EMBL" id="CAADFO010000130">
    <property type="protein sequence ID" value="VFK32893.1"/>
    <property type="molecule type" value="Genomic_DNA"/>
</dbReference>
<evidence type="ECO:0000313" key="1">
    <source>
        <dbReference type="EMBL" id="VFK32893.1"/>
    </source>
</evidence>
<name>A0A450Y2A6_9GAMM</name>
<evidence type="ECO:0000313" key="2">
    <source>
        <dbReference type="EMBL" id="VFK35673.1"/>
    </source>
</evidence>
<proteinExistence type="predicted"/>
<sequence length="139" mass="16285">MYLDPGDNQFVFFRRQVSRQHDTIFDCVNRYLSLVVRVDVRNAMFVRIVKEHPNQDAVKNRYGWHDIYLSLLSEYPDSDEAPTPHLGILYSLFQAAFEFDIALNLFHLEPVDKPLDFYVRESAVSMKFESVRFPCSAST</sequence>